<evidence type="ECO:0000256" key="2">
    <source>
        <dbReference type="SAM" id="Phobius"/>
    </source>
</evidence>
<accession>A0ABT7CAF7</accession>
<evidence type="ECO:0000313" key="4">
    <source>
        <dbReference type="Proteomes" id="UP001170379"/>
    </source>
</evidence>
<dbReference type="Proteomes" id="UP001170379">
    <property type="component" value="Unassembled WGS sequence"/>
</dbReference>
<feature type="transmembrane region" description="Helical" evidence="2">
    <location>
        <begin position="47"/>
        <end position="69"/>
    </location>
</feature>
<proteinExistence type="predicted"/>
<protein>
    <recommendedName>
        <fullName evidence="5">Adhesin domain-containing protein</fullName>
    </recommendedName>
</protein>
<reference evidence="3" key="1">
    <citation type="submission" date="2018-03" db="EMBL/GenBank/DDBJ databases">
        <authorList>
            <person name="Nunes O.C."/>
            <person name="Lopes A.R."/>
            <person name="Froufe H."/>
            <person name="Munoz-Merida A."/>
            <person name="Barroso C."/>
            <person name="Egas C."/>
        </authorList>
    </citation>
    <scope>NUCLEOTIDE SEQUENCE</scope>
    <source>
        <strain evidence="3">ON4</strain>
    </source>
</reference>
<evidence type="ECO:0008006" key="5">
    <source>
        <dbReference type="Google" id="ProtNLM"/>
    </source>
</evidence>
<sequence>MNTTNDHDTLPVQPATDAGSAPPPTSPPSNRAPEGPKSAPGARRYSWVGIVATVIGGILLIGLLVSTIFTQVWSGSVKPFSEEFSAPAVSNVRVDADYGQYTIQFSDSVTEAQLAVEGNWAGGNSPVSLETSGDELVVESSVRVPWYMRDPQVRGTLTLPSSLEGEVDLTAHVGVGSLKIDGDTNSIDGNVSTGELIVNGRFETGEFRGDVGQVVLNGDGGSAMLTSGAGQIEAYGSYDSIVMSSDVGTLSFAGNVKDSAEFTVDAGGGTIRYEEIMPANTVVNVSFGDVEFQLPGEPFQLNAPNDVRDSAERAGYDTSGGAGAPQVSVSVEIGDVSFAPNTGN</sequence>
<keyword evidence="2" id="KW-0472">Membrane</keyword>
<keyword evidence="4" id="KW-1185">Reference proteome</keyword>
<comment type="caution">
    <text evidence="3">The sequence shown here is derived from an EMBL/GenBank/DDBJ whole genome shotgun (WGS) entry which is preliminary data.</text>
</comment>
<evidence type="ECO:0000313" key="3">
    <source>
        <dbReference type="EMBL" id="MDJ1372168.1"/>
    </source>
</evidence>
<keyword evidence="2" id="KW-0812">Transmembrane</keyword>
<dbReference type="RefSeq" id="WP_026937412.1">
    <property type="nucleotide sequence ID" value="NZ_CP028426.1"/>
</dbReference>
<dbReference type="EMBL" id="PXVD01000021">
    <property type="protein sequence ID" value="MDJ1372168.1"/>
    <property type="molecule type" value="Genomic_DNA"/>
</dbReference>
<feature type="region of interest" description="Disordered" evidence="1">
    <location>
        <begin position="1"/>
        <end position="41"/>
    </location>
</feature>
<name>A0ABT7CAF7_9MICO</name>
<evidence type="ECO:0000256" key="1">
    <source>
        <dbReference type="SAM" id="MobiDB-lite"/>
    </source>
</evidence>
<reference evidence="3" key="2">
    <citation type="journal article" date="2022" name="Sci. Rep.">
        <title>In silico prediction of the enzymes involved in the degradation of the herbicide molinate by Gulosibacter molinativorax ON4T.</title>
        <authorList>
            <person name="Lopes A.R."/>
            <person name="Bunin E."/>
            <person name="Viana A.T."/>
            <person name="Froufe H."/>
            <person name="Munoz-Merida A."/>
            <person name="Pinho D."/>
            <person name="Figueiredo J."/>
            <person name="Barroso C."/>
            <person name="Vaz-Moreira I."/>
            <person name="Bellanger X."/>
            <person name="Egas C."/>
            <person name="Nunes O.C."/>
        </authorList>
    </citation>
    <scope>NUCLEOTIDE SEQUENCE</scope>
    <source>
        <strain evidence="3">ON4</strain>
    </source>
</reference>
<organism evidence="3 4">
    <name type="scientific">Gulosibacter molinativorax</name>
    <dbReference type="NCBI Taxonomy" id="256821"/>
    <lineage>
        <taxon>Bacteria</taxon>
        <taxon>Bacillati</taxon>
        <taxon>Actinomycetota</taxon>
        <taxon>Actinomycetes</taxon>
        <taxon>Micrococcales</taxon>
        <taxon>Microbacteriaceae</taxon>
        <taxon>Gulosibacter</taxon>
    </lineage>
</organism>
<keyword evidence="2" id="KW-1133">Transmembrane helix</keyword>
<gene>
    <name evidence="3" type="ORF">C7K25_12440</name>
</gene>